<evidence type="ECO:0000256" key="2">
    <source>
        <dbReference type="SAM" id="SignalP"/>
    </source>
</evidence>
<dbReference type="PANTHER" id="PTHR47245">
    <property type="entry name" value="PEPTIDYLPROLYL ISOMERASE"/>
    <property type="match status" value="1"/>
</dbReference>
<dbReference type="InterPro" id="IPR000297">
    <property type="entry name" value="PPIase_PpiC"/>
</dbReference>
<evidence type="ECO:0000313" key="4">
    <source>
        <dbReference type="EMBL" id="SFA91996.1"/>
    </source>
</evidence>
<keyword evidence="1 4" id="KW-0413">Isomerase</keyword>
<dbReference type="OrthoDB" id="14196at2"/>
<feature type="chain" id="PRO_5011778359" evidence="2">
    <location>
        <begin position="26"/>
        <end position="666"/>
    </location>
</feature>
<proteinExistence type="predicted"/>
<keyword evidence="2" id="KW-0732">Signal</keyword>
<dbReference type="InterPro" id="IPR046357">
    <property type="entry name" value="PPIase_dom_sf"/>
</dbReference>
<keyword evidence="5" id="KW-1185">Reference proteome</keyword>
<reference evidence="4 5" key="1">
    <citation type="submission" date="2016-10" db="EMBL/GenBank/DDBJ databases">
        <authorList>
            <person name="de Groot N.N."/>
        </authorList>
    </citation>
    <scope>NUCLEOTIDE SEQUENCE [LARGE SCALE GENOMIC DNA]</scope>
    <source>
        <strain evidence="4 5">DSM 23399</strain>
    </source>
</reference>
<protein>
    <submittedName>
        <fullName evidence="4">Peptidyl-prolyl cis-trans isomerase SurA</fullName>
    </submittedName>
</protein>
<feature type="domain" description="PpiC" evidence="3">
    <location>
        <begin position="240"/>
        <end position="343"/>
    </location>
</feature>
<dbReference type="PANTHER" id="PTHR47245:SF2">
    <property type="entry name" value="PEPTIDYL-PROLYL CIS-TRANS ISOMERASE HP_0175-RELATED"/>
    <property type="match status" value="1"/>
</dbReference>
<name>A0A1I0WVD4_9BACT</name>
<gene>
    <name evidence="4" type="ORF">SAMN04489723_102311</name>
</gene>
<dbReference type="Gene3D" id="3.10.50.40">
    <property type="match status" value="2"/>
</dbReference>
<feature type="signal peptide" evidence="2">
    <location>
        <begin position="1"/>
        <end position="25"/>
    </location>
</feature>
<dbReference type="SUPFAM" id="SSF54534">
    <property type="entry name" value="FKBP-like"/>
    <property type="match status" value="2"/>
</dbReference>
<feature type="domain" description="PpiC" evidence="3">
    <location>
        <begin position="133"/>
        <end position="235"/>
    </location>
</feature>
<dbReference type="RefSeq" id="WP_092894854.1">
    <property type="nucleotide sequence ID" value="NZ_FOKK01000002.1"/>
</dbReference>
<keyword evidence="1" id="KW-0697">Rotamase</keyword>
<evidence type="ECO:0000259" key="3">
    <source>
        <dbReference type="PROSITE" id="PS50198"/>
    </source>
</evidence>
<dbReference type="Pfam" id="PF00639">
    <property type="entry name" value="Rotamase"/>
    <property type="match status" value="2"/>
</dbReference>
<sequence>MTNRTISALIFTILLAFEFSVPATAFVQASGQDDPLLTIGGKPVDKDELIYLLSKGNKSEPGTPGMSREEFDENLDLFINYKLKVREAEAKGLDQSEEFLREFESFRENLKAPFLIRNSLEEGELRKAYSRMQEIIRASHILLQFPPEASKEDSLIVLRMALKIEDEIKKNGSINDLAVEYSDDPSAQVNKGDLGYFTALQMVQPFEDAAYNLQAGQVSSPVLTNFGYHIIKVLDRQPNPGQVRVSHILVRIDEKAPNGEDLAKRKVADIYNEIQKESTIWENIVKNYSEDPASSQKGGMLPWFSVGSMIPDFEMAAFSLTEIGEVSPPIRTRYGYHILRLEDKRPVESFEAMEESIRSKILRDSRSTMILSQVMAIQKSRYNFDENEVNVAKLRTEMASVTKNSFAQTLIEKDLANNQIFTLKGKSFVAQDLADFMAEEEFTLRNKAGIFDTWYERFAASELNMAEEADLAANNKEYRMLLKEYRDGILLFSLMNDEVWQKGLMDSVAQKSFYEKNIRDYQWKGRVDAFIVKVLDMTQLDAARKMLVGKPLSEELKASFEGSYKLSNPLAYQTESGNIEYSDHAVLSKADLKESYQELEVNGHLHLVLLGERIPASPKKFDETRGLVIRDYQEFLDESLVESLRKKYPIKINPKAKEETFIALNQ</sequence>
<evidence type="ECO:0000313" key="5">
    <source>
        <dbReference type="Proteomes" id="UP000198790"/>
    </source>
</evidence>
<dbReference type="InterPro" id="IPR050245">
    <property type="entry name" value="PrsA_foldase"/>
</dbReference>
<dbReference type="EMBL" id="FOKK01000002">
    <property type="protein sequence ID" value="SFA91996.1"/>
    <property type="molecule type" value="Genomic_DNA"/>
</dbReference>
<dbReference type="Proteomes" id="UP000198790">
    <property type="component" value="Unassembled WGS sequence"/>
</dbReference>
<accession>A0A1I0WVD4</accession>
<dbReference type="PROSITE" id="PS50198">
    <property type="entry name" value="PPIC_PPIASE_2"/>
    <property type="match status" value="2"/>
</dbReference>
<evidence type="ECO:0000256" key="1">
    <source>
        <dbReference type="PROSITE-ProRule" id="PRU00278"/>
    </source>
</evidence>
<organism evidence="4 5">
    <name type="scientific">Algoriphagus aquimarinus</name>
    <dbReference type="NCBI Taxonomy" id="237018"/>
    <lineage>
        <taxon>Bacteria</taxon>
        <taxon>Pseudomonadati</taxon>
        <taxon>Bacteroidota</taxon>
        <taxon>Cytophagia</taxon>
        <taxon>Cytophagales</taxon>
        <taxon>Cyclobacteriaceae</taxon>
        <taxon>Algoriphagus</taxon>
    </lineage>
</organism>
<dbReference type="STRING" id="237018.SAMN04489723_102311"/>
<dbReference type="AlphaFoldDB" id="A0A1I0WVD4"/>
<dbReference type="GO" id="GO:0003755">
    <property type="term" value="F:peptidyl-prolyl cis-trans isomerase activity"/>
    <property type="evidence" value="ECO:0007669"/>
    <property type="project" value="UniProtKB-KW"/>
</dbReference>